<evidence type="ECO:0000256" key="10">
    <source>
        <dbReference type="SAM" id="Phobius"/>
    </source>
</evidence>
<dbReference type="SMART" id="SM00304">
    <property type="entry name" value="HAMP"/>
    <property type="match status" value="2"/>
</dbReference>
<dbReference type="InterPro" id="IPR033479">
    <property type="entry name" value="dCache_1"/>
</dbReference>
<evidence type="ECO:0000256" key="5">
    <source>
        <dbReference type="ARBA" id="ARBA00022989"/>
    </source>
</evidence>
<keyword evidence="7 9" id="KW-0807">Transducer</keyword>
<dbReference type="InterPro" id="IPR029151">
    <property type="entry name" value="Sensor-like_sf"/>
</dbReference>
<keyword evidence="14" id="KW-1185">Reference proteome</keyword>
<feature type="domain" description="Methyl-accepting transducer" evidence="11">
    <location>
        <begin position="313"/>
        <end position="577"/>
    </location>
</feature>
<evidence type="ECO:0000259" key="11">
    <source>
        <dbReference type="PROSITE" id="PS50111"/>
    </source>
</evidence>
<evidence type="ECO:0000256" key="8">
    <source>
        <dbReference type="ARBA" id="ARBA00029447"/>
    </source>
</evidence>
<dbReference type="SMART" id="SM00283">
    <property type="entry name" value="MA"/>
    <property type="match status" value="1"/>
</dbReference>
<name>A0ABV1HFT6_9FIRM</name>
<reference evidence="13 14" key="1">
    <citation type="submission" date="2024-03" db="EMBL/GenBank/DDBJ databases">
        <title>Human intestinal bacterial collection.</title>
        <authorList>
            <person name="Pauvert C."/>
            <person name="Hitch T.C.A."/>
            <person name="Clavel T."/>
        </authorList>
    </citation>
    <scope>NUCLEOTIDE SEQUENCE [LARGE SCALE GENOMIC DNA]</scope>
    <source>
        <strain evidence="13 14">CLA-AA-H185</strain>
    </source>
</reference>
<dbReference type="Pfam" id="PF00672">
    <property type="entry name" value="HAMP"/>
    <property type="match status" value="1"/>
</dbReference>
<evidence type="ECO:0000256" key="6">
    <source>
        <dbReference type="ARBA" id="ARBA00023136"/>
    </source>
</evidence>
<keyword evidence="2" id="KW-1003">Cell membrane</keyword>
<dbReference type="SUPFAM" id="SSF103190">
    <property type="entry name" value="Sensory domain-like"/>
    <property type="match status" value="1"/>
</dbReference>
<dbReference type="InterPro" id="IPR003660">
    <property type="entry name" value="HAMP_dom"/>
</dbReference>
<protein>
    <submittedName>
        <fullName evidence="13">Methyl-accepting chemotaxis protein</fullName>
    </submittedName>
</protein>
<comment type="caution">
    <text evidence="13">The sequence shown here is derived from an EMBL/GenBank/DDBJ whole genome shotgun (WGS) entry which is preliminary data.</text>
</comment>
<evidence type="ECO:0000256" key="4">
    <source>
        <dbReference type="ARBA" id="ARBA00022692"/>
    </source>
</evidence>
<keyword evidence="4 10" id="KW-0812">Transmembrane</keyword>
<evidence type="ECO:0000256" key="9">
    <source>
        <dbReference type="PROSITE-ProRule" id="PRU00284"/>
    </source>
</evidence>
<dbReference type="Pfam" id="PF02743">
    <property type="entry name" value="dCache_1"/>
    <property type="match status" value="1"/>
</dbReference>
<evidence type="ECO:0000256" key="2">
    <source>
        <dbReference type="ARBA" id="ARBA00022475"/>
    </source>
</evidence>
<sequence length="613" mass="66554">MNAKELETWTTGILNTLDMLQNTLETVPMDEETEKTYLATTVNMNQDFPNGVYIGDDHGKYIDMSGWVPDADYGITERDWYKEGLTHKSFAFGTPYRDADTGEFIVSATTLLKTSNGAKTVAAADVFLNYASKMVSDIKVMDDGYAFLVDKNSHTILAHKDQKLVAQTISSDSKDSYVKAVADKIDKKNGKVQNVTVGNTVYYVEVEPITGTDWVLVSNVKESTVLEDLKGLQTRIILILVLAMVIIGFLIERIVHIVVEPIKTLTKDIGKITDGDFTVNVQTKGQDEVAAMGNGMQKFIGTMRNTIGTIFSISGQLNQQAENSSSVSEILYRSAITQSTSMKELNSTVEELANSVTEVAENTTSLAMIVSETDQIGHNASEKMNDTVVISGKGRDDMDKVKHAMETVQASVTQLETAVGHVGESTEEITKFVEIIGDIASQTNLLSLNAAIEAARAGEAGKGFAVVAEEIRNLAETSSQAVDKISSITADINTLVSDAVDKTQISAKHIHDSEELVSTAHHTFHDIYQTIGETSELLQEMITNVNKVDEVATSVAAITEEQSASAEEILATSEGLAQEALSVTDNSENVAQAAQNVATQAEKLANEMHYFKI</sequence>
<dbReference type="PANTHER" id="PTHR32089">
    <property type="entry name" value="METHYL-ACCEPTING CHEMOTAXIS PROTEIN MCPB"/>
    <property type="match status" value="1"/>
</dbReference>
<dbReference type="Gene3D" id="3.30.450.20">
    <property type="entry name" value="PAS domain"/>
    <property type="match status" value="2"/>
</dbReference>
<dbReference type="Pfam" id="PF00015">
    <property type="entry name" value="MCPsignal"/>
    <property type="match status" value="1"/>
</dbReference>
<dbReference type="RefSeq" id="WP_353531366.1">
    <property type="nucleotide sequence ID" value="NZ_JBBMEX010000014.1"/>
</dbReference>
<dbReference type="SUPFAM" id="SSF58104">
    <property type="entry name" value="Methyl-accepting chemotaxis protein (MCP) signaling domain"/>
    <property type="match status" value="1"/>
</dbReference>
<keyword evidence="6 10" id="KW-0472">Membrane</keyword>
<dbReference type="EMBL" id="JBBMEX010000014">
    <property type="protein sequence ID" value="MEQ2558575.1"/>
    <property type="molecule type" value="Genomic_DNA"/>
</dbReference>
<evidence type="ECO:0000256" key="1">
    <source>
        <dbReference type="ARBA" id="ARBA00004651"/>
    </source>
</evidence>
<dbReference type="Gene3D" id="1.10.287.950">
    <property type="entry name" value="Methyl-accepting chemotaxis protein"/>
    <property type="match status" value="1"/>
</dbReference>
<feature type="transmembrane region" description="Helical" evidence="10">
    <location>
        <begin position="236"/>
        <end position="259"/>
    </location>
</feature>
<dbReference type="PROSITE" id="PS50885">
    <property type="entry name" value="HAMP"/>
    <property type="match status" value="1"/>
</dbReference>
<gene>
    <name evidence="13" type="ORF">WMO43_11955</name>
</gene>
<evidence type="ECO:0000256" key="3">
    <source>
        <dbReference type="ARBA" id="ARBA00022500"/>
    </source>
</evidence>
<evidence type="ECO:0000259" key="12">
    <source>
        <dbReference type="PROSITE" id="PS50885"/>
    </source>
</evidence>
<dbReference type="CDD" id="cd12912">
    <property type="entry name" value="PDC2_MCP_like"/>
    <property type="match status" value="1"/>
</dbReference>
<feature type="domain" description="HAMP" evidence="12">
    <location>
        <begin position="256"/>
        <end position="308"/>
    </location>
</feature>
<proteinExistence type="inferred from homology"/>
<dbReference type="PANTHER" id="PTHR32089:SF112">
    <property type="entry name" value="LYSOZYME-LIKE PROTEIN-RELATED"/>
    <property type="match status" value="1"/>
</dbReference>
<comment type="subcellular location">
    <subcellularLocation>
        <location evidence="1">Cell membrane</location>
        <topology evidence="1">Multi-pass membrane protein</topology>
    </subcellularLocation>
</comment>
<keyword evidence="3" id="KW-0145">Chemotaxis</keyword>
<dbReference type="PROSITE" id="PS50111">
    <property type="entry name" value="CHEMOTAXIS_TRANSDUC_2"/>
    <property type="match status" value="1"/>
</dbReference>
<evidence type="ECO:0000313" key="13">
    <source>
        <dbReference type="EMBL" id="MEQ2558575.1"/>
    </source>
</evidence>
<dbReference type="Proteomes" id="UP001454489">
    <property type="component" value="Unassembled WGS sequence"/>
</dbReference>
<evidence type="ECO:0000256" key="7">
    <source>
        <dbReference type="ARBA" id="ARBA00023224"/>
    </source>
</evidence>
<accession>A0ABV1HFT6</accession>
<dbReference type="CDD" id="cd06225">
    <property type="entry name" value="HAMP"/>
    <property type="match status" value="1"/>
</dbReference>
<evidence type="ECO:0000313" key="14">
    <source>
        <dbReference type="Proteomes" id="UP001454489"/>
    </source>
</evidence>
<comment type="similarity">
    <text evidence="8">Belongs to the methyl-accepting chemotaxis (MCP) protein family.</text>
</comment>
<dbReference type="InterPro" id="IPR004089">
    <property type="entry name" value="MCPsignal_dom"/>
</dbReference>
<keyword evidence="5 10" id="KW-1133">Transmembrane helix</keyword>
<organism evidence="13 14">
    <name type="scientific">Maccoyibacter intestinihominis</name>
    <dbReference type="NCBI Taxonomy" id="3133499"/>
    <lineage>
        <taxon>Bacteria</taxon>
        <taxon>Bacillati</taxon>
        <taxon>Bacillota</taxon>
        <taxon>Clostridia</taxon>
        <taxon>Lachnospirales</taxon>
        <taxon>Lachnospiraceae</taxon>
        <taxon>Maccoyibacter</taxon>
    </lineage>
</organism>
<dbReference type="CDD" id="cd18773">
    <property type="entry name" value="PDC1_HK_sensor"/>
    <property type="match status" value="1"/>
</dbReference>